<dbReference type="SUPFAM" id="SSF75005">
    <property type="entry name" value="Arabinanase/levansucrase/invertase"/>
    <property type="match status" value="1"/>
</dbReference>
<feature type="domain" description="Glycosyl hydrolase family 32 N-terminal" evidence="5">
    <location>
        <begin position="217"/>
        <end position="510"/>
    </location>
</feature>
<dbReference type="InterPro" id="IPR013148">
    <property type="entry name" value="Glyco_hydro_32_N"/>
</dbReference>
<evidence type="ECO:0000256" key="4">
    <source>
        <dbReference type="SAM" id="SignalP"/>
    </source>
</evidence>
<comment type="similarity">
    <text evidence="1">Belongs to the glycosyl hydrolase 32 family.</text>
</comment>
<dbReference type="InterPro" id="IPR013189">
    <property type="entry name" value="Glyco_hydro_32_C"/>
</dbReference>
<dbReference type="Proteomes" id="UP001207930">
    <property type="component" value="Unassembled WGS sequence"/>
</dbReference>
<name>A0ABT3FVQ1_9BACT</name>
<proteinExistence type="inferred from homology"/>
<dbReference type="Pfam" id="PF08244">
    <property type="entry name" value="Glyco_hydro_32C"/>
    <property type="match status" value="1"/>
</dbReference>
<gene>
    <name evidence="7" type="ORF">OKA04_23080</name>
</gene>
<evidence type="ECO:0000259" key="5">
    <source>
        <dbReference type="Pfam" id="PF00251"/>
    </source>
</evidence>
<evidence type="ECO:0000313" key="7">
    <source>
        <dbReference type="EMBL" id="MCW1887640.1"/>
    </source>
</evidence>
<evidence type="ECO:0000259" key="6">
    <source>
        <dbReference type="Pfam" id="PF08244"/>
    </source>
</evidence>
<evidence type="ECO:0000256" key="3">
    <source>
        <dbReference type="ARBA" id="ARBA00023295"/>
    </source>
</evidence>
<dbReference type="Gene3D" id="2.115.10.20">
    <property type="entry name" value="Glycosyl hydrolase domain, family 43"/>
    <property type="match status" value="1"/>
</dbReference>
<keyword evidence="8" id="KW-1185">Reference proteome</keyword>
<dbReference type="InterPro" id="IPR001362">
    <property type="entry name" value="Glyco_hydro_32"/>
</dbReference>
<reference evidence="7 8" key="1">
    <citation type="submission" date="2022-10" db="EMBL/GenBank/DDBJ databases">
        <title>Luteolibacter flavescens strain MCCC 1K03193, whole genome shotgun sequencing project.</title>
        <authorList>
            <person name="Zhao G."/>
            <person name="Shen L."/>
        </authorList>
    </citation>
    <scope>NUCLEOTIDE SEQUENCE [LARGE SCALE GENOMIC DNA]</scope>
    <source>
        <strain evidence="7 8">MCCC 1K03193</strain>
    </source>
</reference>
<dbReference type="RefSeq" id="WP_264503596.1">
    <property type="nucleotide sequence ID" value="NZ_JAPDDS010000020.1"/>
</dbReference>
<dbReference type="PANTHER" id="PTHR42800:SF1">
    <property type="entry name" value="EXOINULINASE INUD (AFU_ORTHOLOGUE AFUA_5G00480)"/>
    <property type="match status" value="1"/>
</dbReference>
<protein>
    <submittedName>
        <fullName evidence="7">Glycoside hydrolase family 32 protein</fullName>
    </submittedName>
</protein>
<dbReference type="InterPro" id="IPR013320">
    <property type="entry name" value="ConA-like_dom_sf"/>
</dbReference>
<evidence type="ECO:0000256" key="2">
    <source>
        <dbReference type="ARBA" id="ARBA00022801"/>
    </source>
</evidence>
<dbReference type="SUPFAM" id="SSF49899">
    <property type="entry name" value="Concanavalin A-like lectins/glucanases"/>
    <property type="match status" value="1"/>
</dbReference>
<feature type="chain" id="PRO_5046746756" evidence="4">
    <location>
        <begin position="21"/>
        <end position="1257"/>
    </location>
</feature>
<dbReference type="SMART" id="SM00640">
    <property type="entry name" value="Glyco_32"/>
    <property type="match status" value="1"/>
</dbReference>
<dbReference type="InterPro" id="IPR023296">
    <property type="entry name" value="Glyco_hydro_beta-prop_sf"/>
</dbReference>
<feature type="domain" description="Glycosyl hydrolase family 32 C-terminal" evidence="6">
    <location>
        <begin position="547"/>
        <end position="655"/>
    </location>
</feature>
<dbReference type="Pfam" id="PF00251">
    <property type="entry name" value="Glyco_hydro_32N"/>
    <property type="match status" value="1"/>
</dbReference>
<keyword evidence="3" id="KW-0326">Glycosidase</keyword>
<dbReference type="EMBL" id="JAPDDS010000020">
    <property type="protein sequence ID" value="MCW1887640.1"/>
    <property type="molecule type" value="Genomic_DNA"/>
</dbReference>
<keyword evidence="2 7" id="KW-0378">Hydrolase</keyword>
<sequence>MSCRSALLYCLVLSLGPAWAAAEPVPLFPNSDFEAGTLVNWTASGTAFTRQPTYGDNTLARGNVPAGQQGNYWIGTFENYDGITGVPGATRGDGPVGTLTSQPFVIQKRYITFLMGGGNHPATTGVKLVCEGTEYPMATGFDSESMIPVSFDAQALVGKTATLVIFDQATGGWGHINADNFQGSDEPAPSSFRFMPGIPRADSPAIGYDQQHRPQFHFTSRRNWLNDPNGMVFDGEKYHLFFQHNPLGTGWGNMTWGHATSTDMIHWRQKDHALLPYQIEGRSGTIFSGSAVVDHNNSLGVQTSSRKTLAAFYTYAHSSFYQALAYSTDGGVTWDYHDEGRAVVPYQGFDAGERDPKVFWHEASQKWVMLLWVQSGPGRIRFFTSTDLKEWTFASDLMRDWAFECMDMFPLPVDGNPAQTKWVIYDASFDYEIGSFDGTQFVTEAGPFKASHGSFYAAQSFNQAPGGRVVQVGWMNGGPDSSAAYGVPFNQQMSFPCDLTLRTTPAGVRLCANPIPEISALVTSTHETTGQVLDATNLLAAAGPLDLVDLSIEFSPGTATQVVIDLPRTTVRYNVANSTFTFTDVNGNAGTLFDGAVEPRAGRVKLRLLLDRLSLEAYAFDGEKFGSHYLNPNNGTSTPSIHASGGQGTVHALAVKKLASAWTPETPLSKVLANPGFEEGIPSGATYQGTIPGWTAFGDWAGAAGRWDDSGNALTEAAGYPDFTGVGAASLKARNAAGENRAGIYQSLGHVALADIGKTFTLGADLGARITDGPGNYAHTGELTVSFRKGVTSGVPGDAGTLLGTAGTRTVTADDVALPSLAGVAPVRSTAVFTPGIEDVGTEVFAVIDLKNISASTSAMDGEKHYIADNVTLSAVAPPLPAGPLAYEGFDYAAGAASVTGRDGGHGWAGPWVTVDSGSADLLAGSLAGATRTPAGYDALSTGGRCHLPNGRRVGRFLDTSPGGPFGARGLVDGNGRIGKDGSTLYLSFLQQPDGTSYFYEFEFHRGGLGDNGRIAGIGNDRTGNNVHLRAPNNTHTLMGAGDTNVNFYVVRIDFKAGNDDVRIYRNPTSATEPGEPTLTRLDAADMSFDGISFGAFVNGRTVAHDEIRLGTSWAEVIAEKPYITWTRASGLEAAGAGSASFDADPDHDGVPNGIEWLLGGSPLGFDGSALWTAEAADGLTISFDLDPEASAHTSLVLQWSTGLAEGTWTDVPIQPGGGTYPGGVVVTTSGDTVTVHVPGYHADNGKLFARLRAVEE</sequence>
<evidence type="ECO:0000256" key="1">
    <source>
        <dbReference type="ARBA" id="ARBA00009902"/>
    </source>
</evidence>
<feature type="signal peptide" evidence="4">
    <location>
        <begin position="1"/>
        <end position="20"/>
    </location>
</feature>
<accession>A0ABT3FVQ1</accession>
<dbReference type="CDD" id="cd18622">
    <property type="entry name" value="GH32_Inu-like"/>
    <property type="match status" value="1"/>
</dbReference>
<organism evidence="7 8">
    <name type="scientific">Luteolibacter flavescens</name>
    <dbReference type="NCBI Taxonomy" id="1859460"/>
    <lineage>
        <taxon>Bacteria</taxon>
        <taxon>Pseudomonadati</taxon>
        <taxon>Verrucomicrobiota</taxon>
        <taxon>Verrucomicrobiia</taxon>
        <taxon>Verrucomicrobiales</taxon>
        <taxon>Verrucomicrobiaceae</taxon>
        <taxon>Luteolibacter</taxon>
    </lineage>
</organism>
<evidence type="ECO:0000313" key="8">
    <source>
        <dbReference type="Proteomes" id="UP001207930"/>
    </source>
</evidence>
<dbReference type="PANTHER" id="PTHR42800">
    <property type="entry name" value="EXOINULINASE INUD (AFU_ORTHOLOGUE AFUA_5G00480)"/>
    <property type="match status" value="1"/>
</dbReference>
<dbReference type="GO" id="GO:0016787">
    <property type="term" value="F:hydrolase activity"/>
    <property type="evidence" value="ECO:0007669"/>
    <property type="project" value="UniProtKB-KW"/>
</dbReference>
<keyword evidence="4" id="KW-0732">Signal</keyword>
<dbReference type="Gene3D" id="2.60.120.560">
    <property type="entry name" value="Exo-inulinase, domain 1"/>
    <property type="match status" value="1"/>
</dbReference>
<comment type="caution">
    <text evidence="7">The sequence shown here is derived from an EMBL/GenBank/DDBJ whole genome shotgun (WGS) entry which is preliminary data.</text>
</comment>